<feature type="region of interest" description="Disordered" evidence="1">
    <location>
        <begin position="58"/>
        <end position="157"/>
    </location>
</feature>
<dbReference type="SUPFAM" id="SSF160059">
    <property type="entry name" value="PriA/YqbF domain"/>
    <property type="match status" value="1"/>
</dbReference>
<feature type="compositionally biased region" description="Low complexity" evidence="1">
    <location>
        <begin position="84"/>
        <end position="101"/>
    </location>
</feature>
<name>A0A1H3SM64_9PSED</name>
<organism evidence="3 4">
    <name type="scientific">Pseudomonas salomonii</name>
    <dbReference type="NCBI Taxonomy" id="191391"/>
    <lineage>
        <taxon>Bacteria</taxon>
        <taxon>Pseudomonadati</taxon>
        <taxon>Pseudomonadota</taxon>
        <taxon>Gammaproteobacteria</taxon>
        <taxon>Pseudomonadales</taxon>
        <taxon>Pseudomonadaceae</taxon>
        <taxon>Pseudomonas</taxon>
    </lineage>
</organism>
<reference evidence="3 4" key="1">
    <citation type="submission" date="2016-10" db="EMBL/GenBank/DDBJ databases">
        <authorList>
            <person name="de Groot N.N."/>
        </authorList>
    </citation>
    <scope>NUCLEOTIDE SEQUENCE [LARGE SCALE GENOMIC DNA]</scope>
    <source>
        <strain evidence="3 4">ICMP 14252</strain>
    </source>
</reference>
<dbReference type="InterPro" id="IPR041227">
    <property type="entry name" value="FluMu_N"/>
</dbReference>
<dbReference type="Proteomes" id="UP000182902">
    <property type="component" value="Unassembled WGS sequence"/>
</dbReference>
<feature type="domain" description="Mu-like prophage FluMu N-terminal" evidence="2">
    <location>
        <begin position="3"/>
        <end position="51"/>
    </location>
</feature>
<evidence type="ECO:0000313" key="4">
    <source>
        <dbReference type="Proteomes" id="UP000182902"/>
    </source>
</evidence>
<protein>
    <recommendedName>
        <fullName evidence="2">Mu-like prophage FluMu N-terminal domain-containing protein</fullName>
    </recommendedName>
</protein>
<dbReference type="AlphaFoldDB" id="A0A1H3SM64"/>
<feature type="compositionally biased region" description="Basic and acidic residues" evidence="1">
    <location>
        <begin position="143"/>
        <end position="157"/>
    </location>
</feature>
<gene>
    <name evidence="3" type="ORF">SAMN05216247_109304</name>
</gene>
<dbReference type="Pfam" id="PF17891">
    <property type="entry name" value="FluMu_N"/>
    <property type="match status" value="1"/>
</dbReference>
<proteinExistence type="predicted"/>
<accession>A0A1H3SM64</accession>
<evidence type="ECO:0000256" key="1">
    <source>
        <dbReference type="SAM" id="MobiDB-lite"/>
    </source>
</evidence>
<dbReference type="RefSeq" id="WP_069788405.1">
    <property type="nucleotide sequence ID" value="NZ_FNOX01000009.1"/>
</dbReference>
<evidence type="ECO:0000313" key="3">
    <source>
        <dbReference type="EMBL" id="SDZ39163.1"/>
    </source>
</evidence>
<dbReference type="Gene3D" id="3.40.5.80">
    <property type="match status" value="1"/>
</dbReference>
<sequence length="157" mass="16787">MTIVITSKRDGFRRCGIAHPGTPTPYPDDFFTDEQLEALGKEPQLILGYVEEAFDQVKDVLDETRSQTPPPQASDATTGTEPQAPETVITPVVAPVVIVEPNSQPGPGFVRPSLDISVVETGPLKDQENAAPPSSPTPTPVAKPEKARTTKTKGTDK</sequence>
<dbReference type="EMBL" id="FNOX01000009">
    <property type="protein sequence ID" value="SDZ39163.1"/>
    <property type="molecule type" value="Genomic_DNA"/>
</dbReference>
<evidence type="ECO:0000259" key="2">
    <source>
        <dbReference type="Pfam" id="PF17891"/>
    </source>
</evidence>